<keyword evidence="2" id="KW-0723">Serine/threonine-protein kinase</keyword>
<comment type="catalytic activity">
    <reaction evidence="9">
        <text>L-seryl-[protein] + ATP = O-phospho-L-seryl-[protein] + ADP + H(+)</text>
        <dbReference type="Rhea" id="RHEA:17989"/>
        <dbReference type="Rhea" id="RHEA-COMP:9863"/>
        <dbReference type="Rhea" id="RHEA-COMP:11604"/>
        <dbReference type="ChEBI" id="CHEBI:15378"/>
        <dbReference type="ChEBI" id="CHEBI:29999"/>
        <dbReference type="ChEBI" id="CHEBI:30616"/>
        <dbReference type="ChEBI" id="CHEBI:83421"/>
        <dbReference type="ChEBI" id="CHEBI:456216"/>
        <dbReference type="EC" id="2.7.11.1"/>
    </reaction>
</comment>
<feature type="region of interest" description="Disordered" evidence="11">
    <location>
        <begin position="1496"/>
        <end position="1516"/>
    </location>
</feature>
<feature type="compositionally biased region" description="Polar residues" evidence="11">
    <location>
        <begin position="1825"/>
        <end position="1838"/>
    </location>
</feature>
<feature type="domain" description="AGC-kinase C-terminal" evidence="15">
    <location>
        <begin position="2411"/>
        <end position="2527"/>
    </location>
</feature>
<proteinExistence type="predicted"/>
<protein>
    <recommendedName>
        <fullName evidence="1">non-specific serine/threonine protein kinase</fullName>
        <ecNumber evidence="1">2.7.11.1</ecNumber>
    </recommendedName>
</protein>
<feature type="region of interest" description="Disordered" evidence="11">
    <location>
        <begin position="1953"/>
        <end position="2025"/>
    </location>
</feature>
<reference evidence="16 17" key="1">
    <citation type="journal article" date="2018" name="Front. Microbiol.">
        <title>Prospects for Fungal Bioremediation of Acidic Radioactive Waste Sites: Characterization and Genome Sequence of Rhodotorula taiwanensis MD1149.</title>
        <authorList>
            <person name="Tkavc R."/>
            <person name="Matrosova V.Y."/>
            <person name="Grichenko O.E."/>
            <person name="Gostincar C."/>
            <person name="Volpe R.P."/>
            <person name="Klimenkova P."/>
            <person name="Gaidamakova E.K."/>
            <person name="Zhou C.E."/>
            <person name="Stewart B.J."/>
            <person name="Lyman M.G."/>
            <person name="Malfatti S.A."/>
            <person name="Rubinfeld B."/>
            <person name="Courtot M."/>
            <person name="Singh J."/>
            <person name="Dalgard C.L."/>
            <person name="Hamilton T."/>
            <person name="Frey K.G."/>
            <person name="Gunde-Cimerman N."/>
            <person name="Dugan L."/>
            <person name="Daly M.J."/>
        </authorList>
    </citation>
    <scope>NUCLEOTIDE SEQUENCE [LARGE SCALE GENOMIC DNA]</scope>
    <source>
        <strain evidence="16 17">MD1149</strain>
    </source>
</reference>
<feature type="modified residue" description="4-aspartylphosphate" evidence="10">
    <location>
        <position position="2770"/>
    </location>
</feature>
<feature type="compositionally biased region" description="Basic and acidic residues" evidence="11">
    <location>
        <begin position="774"/>
        <end position="789"/>
    </location>
</feature>
<feature type="compositionally biased region" description="Acidic residues" evidence="11">
    <location>
        <begin position="236"/>
        <end position="248"/>
    </location>
</feature>
<gene>
    <name evidence="16" type="ORF">BMF94_5628</name>
</gene>
<feature type="region of interest" description="Disordered" evidence="11">
    <location>
        <begin position="2425"/>
        <end position="2513"/>
    </location>
</feature>
<feature type="compositionally biased region" description="Low complexity" evidence="11">
    <location>
        <begin position="14"/>
        <end position="35"/>
    </location>
</feature>
<dbReference type="GO" id="GO:0005634">
    <property type="term" value="C:nucleus"/>
    <property type="evidence" value="ECO:0007669"/>
    <property type="project" value="TreeGrafter"/>
</dbReference>
<feature type="compositionally biased region" description="Low complexity" evidence="11">
    <location>
        <begin position="68"/>
        <end position="87"/>
    </location>
</feature>
<evidence type="ECO:0000256" key="4">
    <source>
        <dbReference type="ARBA" id="ARBA00022679"/>
    </source>
</evidence>
<dbReference type="EMBL" id="PJQD01000085">
    <property type="protein sequence ID" value="POY71316.1"/>
    <property type="molecule type" value="Genomic_DNA"/>
</dbReference>
<keyword evidence="4" id="KW-0808">Transferase</keyword>
<comment type="caution">
    <text evidence="16">The sequence shown here is derived from an EMBL/GenBank/DDBJ whole genome shotgun (WGS) entry which is preliminary data.</text>
</comment>
<keyword evidence="17" id="KW-1185">Reference proteome</keyword>
<dbReference type="SUPFAM" id="SSF55785">
    <property type="entry name" value="PYP-like sensor domain (PAS domain)"/>
    <property type="match status" value="1"/>
</dbReference>
<dbReference type="GO" id="GO:0000160">
    <property type="term" value="P:phosphorelay signal transduction system"/>
    <property type="evidence" value="ECO:0007669"/>
    <property type="project" value="InterPro"/>
</dbReference>
<comment type="catalytic activity">
    <reaction evidence="8">
        <text>L-threonyl-[protein] + ATP = O-phospho-L-threonyl-[protein] + ADP + H(+)</text>
        <dbReference type="Rhea" id="RHEA:46608"/>
        <dbReference type="Rhea" id="RHEA-COMP:11060"/>
        <dbReference type="Rhea" id="RHEA-COMP:11605"/>
        <dbReference type="ChEBI" id="CHEBI:15378"/>
        <dbReference type="ChEBI" id="CHEBI:30013"/>
        <dbReference type="ChEBI" id="CHEBI:30616"/>
        <dbReference type="ChEBI" id="CHEBI:61977"/>
        <dbReference type="ChEBI" id="CHEBI:456216"/>
        <dbReference type="EC" id="2.7.11.1"/>
    </reaction>
</comment>
<evidence type="ECO:0000256" key="7">
    <source>
        <dbReference type="ARBA" id="ARBA00022840"/>
    </source>
</evidence>
<dbReference type="Pfam" id="PF00072">
    <property type="entry name" value="Response_reg"/>
    <property type="match status" value="1"/>
</dbReference>
<feature type="region of interest" description="Disordered" evidence="11">
    <location>
        <begin position="2258"/>
        <end position="2281"/>
    </location>
</feature>
<dbReference type="FunFam" id="1.10.510.10:FF:000340">
    <property type="entry name" value="Serine threonine protein kinase"/>
    <property type="match status" value="1"/>
</dbReference>
<feature type="compositionally biased region" description="Low complexity" evidence="11">
    <location>
        <begin position="397"/>
        <end position="419"/>
    </location>
</feature>
<dbReference type="InterPro" id="IPR000014">
    <property type="entry name" value="PAS"/>
</dbReference>
<organism evidence="16 17">
    <name type="scientific">Rhodotorula taiwanensis</name>
    <dbReference type="NCBI Taxonomy" id="741276"/>
    <lineage>
        <taxon>Eukaryota</taxon>
        <taxon>Fungi</taxon>
        <taxon>Dikarya</taxon>
        <taxon>Basidiomycota</taxon>
        <taxon>Pucciniomycotina</taxon>
        <taxon>Microbotryomycetes</taxon>
        <taxon>Sporidiobolales</taxon>
        <taxon>Sporidiobolaceae</taxon>
        <taxon>Rhodotorula</taxon>
    </lineage>
</organism>
<feature type="compositionally biased region" description="Polar residues" evidence="11">
    <location>
        <begin position="835"/>
        <end position="851"/>
    </location>
</feature>
<feature type="compositionally biased region" description="Low complexity" evidence="11">
    <location>
        <begin position="1310"/>
        <end position="1319"/>
    </location>
</feature>
<feature type="compositionally biased region" description="Low complexity" evidence="11">
    <location>
        <begin position="373"/>
        <end position="385"/>
    </location>
</feature>
<dbReference type="Gene3D" id="3.40.50.2300">
    <property type="match status" value="1"/>
</dbReference>
<dbReference type="PANTHER" id="PTHR24356:SF1">
    <property type="entry name" value="SERINE_THREONINE-PROTEIN KINASE GREATWALL"/>
    <property type="match status" value="1"/>
</dbReference>
<evidence type="ECO:0000256" key="2">
    <source>
        <dbReference type="ARBA" id="ARBA00022527"/>
    </source>
</evidence>
<feature type="compositionally biased region" description="Polar residues" evidence="11">
    <location>
        <begin position="874"/>
        <end position="893"/>
    </location>
</feature>
<accession>A0A2S5B3I5</accession>
<sequence>MSHRESSESPPPAAVSAPSRSPSLSSTSSSQTSPTQGARKVSPSSGASLPAYSAQRGSLAAGRLFPNVSAGSGVPLSSSPLSYGSSAEGRRRQDSISSSVSGTTDPTSVEESGSECMGPEPGSESAKERATASSSSQPTPIGSPSASSGLSLNRRYGAPTAISTQDLLSTSGLASGSTGSPLGPVASGSSAPSTSFPIPISTSIPSSSVRLSTTPLFPSPLAQASGPVEERHGGDDGESDIEEEDEDATGTWLDKSQGAQTGAQAQEPFGELEFSPPPANLELPDTSATNLSANVTPRPAARTRARASPNSNRDFSPEHDPSRTARAGRVRAPSARASGLSMVLNASDSEATPNRRRSRDFAGWSGLVPEPRSAGSSPSRSSSNSYDPMAISPPSPSSSSMSISPTSVSRRSSISFPRSFQPGSPTNARSLRASVGPLQSGMAIPQPFPAAPPPHESIKLQKVPESVRTALEFRQQSAAYNGEPMSMPETSSFGGRALASPFDVRVPKTPVATRAPSPASPLSGQSSPSPAGSRSASRHLSRQSSRDSLAPPGAVPIAGPSSSAASSAFAPLFPAAALNTPPITSSPRTRDRSRSVAMPSVASYGSPKSLSPPPKHLIVSNAVSPSGLSVSVLASSPLAQRMSLFDQEGAAPAGSRLSAHRMSLAPTSGLGGSGDGTDEYAQIILSTRNAKMRKWKASGLTVSTFEPGTIGSGKTLIQGRGGEDGSEEKEKDSGPPETREIEWVDWLDEYRRLKEAKLRADREGDLPEGTGKPASDEEGHSTEGEDKEAKKKAKPPRASTPSPPKRNESFQPAEPALAAAQKGKAKATTADFNPFESTSAPPTSRISQGFLTPNLPMRLDYFPLAALSEGVGKTSASDTFQPFPTPTPISSADSYDFAPLRSVTSTGGSSMSNYGSPGAKRKRNITKLGNKIDAWWSAVRTSFSGAVDEREARPRRTSTDQPRLARMPTLEAMPSRTSSHYLRPITPSTPSLRNAASASDLPSSNAPPSAGRTAYQSGYVPTGPLAPSARVDTHRRKPSPSGASSLGLDDSEVGAAGRARRNPHLSLNLGPEINSLAPRHRSPSPAPKAKDADSAASTNPPLADVGPQGQTSLPIRVPTSVMSPPEDPRLTPGHSPMWVATPALVPSEPTSSIHPRKSQTLPAPNRPKISREGQKSSFSMHTVRQQIRQRLASAKDNCDKELRRIISDISTYVETEMHRDVHTPLPPGLRQFGQVGELPTVERSRRRSRAGPVEYDDSGSELATGTSEGGMDEGSRNDSDGAETSIAPSRTKTPRGPPISPQGDRRRSSARAASPRRPSIVPRQRHLTSAPREGFLGERQARSPPGSTPSSRSASHSRPHSPMPPGSGHRRSGSQSPAFPASSPDLVDSIEVSDSAFIVLLQEIITIATEVLDTPITKLTKEPGACAEYISRVQRVGDAWSDNPELPCRGWYVQLLLAVAGLSRVVEWWEAEKGFWSFEEGVDDSGEPILFVAKPTAEDSPDSRTRGISIGSQPSPPIIAQKGVQPAWSPLGIDLGESAMATSPGAVHAREPSATAAEVDARSRVGDLHQAVDTIRAQTLLMELSLNGQLFQYLSSAWQDLVGMEPDDCLDMPISDFLYPDDAAVFAEATRQLEADDSHTVEVNFRLRVATASESSQDENPPEDLYEAMEGKGMLMLDGLTGGASHTMWVVRPAPIDEAVDEASQSLARYGLDGLHWRSATDPSLLIAPGRLMLDPILCRICERPTPAWFFEKHNETCNAVHRLEGDISDCNDRLREMLDTVEGLATSLLGNGHHDEVEYAGIPFEHSPSATPPNHPHSRRPSLTAHTAQDGSTSPSLRTRMVQQRVVDHVRDILQIAISVSTPSVTDDTGAVPIHEQRLLSPNSENNLSAVMRWQRPAADERALAQLIADTEDQIRFKLNSVNRLRNTILYAEKVRQEWEMKAHDAMAAMQQARELSRERGPSPLPFDSPQLQPLPAEESPRRIEALDLPRPNSQLRRRLSQPLNHLSPTLGPEDGSVASSSPGALVPMSPRIPAVVPSSRTRSSSIKDFKVIKPISKGAFGSVYLAKKITTGDYYAIKVLKKSDMVAKNQVTNVKAERMILMTQTDSEFVVKLFYTFQSKDYLYLVMEYLPGGDCAALVKNLGGLPEDWAKRYIAEVIVGLNHLHQAGIIHRDLKPDNLLIDSKGHLKLTDFGLSRIGLLGRQTQLPSLRDARRPSGFARHGSELSTASSPLQTPALPNQSQTGYFGNVPITDSFSLDTPSEGSGSSAPGSSHAARLTSPASASGSAQRLIGVAGPPGAAAETPQQHFVGTPDYLAPESILGVGMDAGVDWWALGVIAYEFLYGIPPFHDETPEKVFENILSRKLEWHEDVIEISSEAHDFIDRLLVSDPARRLGKKGAEEVKAHPFLEGVDWDNLLSQPVDFVPQVNDPESTDYFDPRGATGQEEDYKEKDGEAAADPAASGDTALADDPAIQQMQPLPTPFAADPAASARAPRDRSETEPTSHQHDDFGTFNFRNLTVLKQANDDVIRKLKDEQAMLRSSDALSPLKTSVRFPGGPSSPSSASISSIGGFDHGHSRQASSSQLSPNVQRIRARQPSISSGGSSLHQRRNSLPSRLRRGSLPNSVFAAERPRIPTDWQPSGGERRGSEQTVSSDSSSPPSTTTSLPPLQIPGARAPELPIVSSAPDAPAPISSSFGIASSPSPMSAAPAMSNHLATIDCLVAGRNPIVTKVLETMLKRLGCRVVVVPNGAEAILAAGGIPFDVLFLDLAMPVVDGEKAARMIKSTVNPSSSSPIVAVCSQPAAVDDAAGTLFAGILCKPIMKADLLAVLSHLGFKLEVKHDQDASVNSSPTIKEDRRSSA</sequence>
<dbReference type="PROSITE" id="PS50112">
    <property type="entry name" value="PAS"/>
    <property type="match status" value="1"/>
</dbReference>
<dbReference type="Gene3D" id="1.10.510.10">
    <property type="entry name" value="Transferase(Phosphotransferase) domain 1"/>
    <property type="match status" value="2"/>
</dbReference>
<dbReference type="InterPro" id="IPR035965">
    <property type="entry name" value="PAS-like_dom_sf"/>
</dbReference>
<keyword evidence="7" id="KW-0067">ATP-binding</keyword>
<dbReference type="InterPro" id="IPR008271">
    <property type="entry name" value="Ser/Thr_kinase_AS"/>
</dbReference>
<feature type="compositionally biased region" description="Low complexity" evidence="11">
    <location>
        <begin position="2263"/>
        <end position="2277"/>
    </location>
</feature>
<feature type="compositionally biased region" description="Polar residues" evidence="11">
    <location>
        <begin position="95"/>
        <end position="111"/>
    </location>
</feature>
<feature type="compositionally biased region" description="Low complexity" evidence="11">
    <location>
        <begin position="2557"/>
        <end position="2573"/>
    </location>
</feature>
<dbReference type="STRING" id="741276.A0A2S5B3I5"/>
<evidence type="ECO:0000256" key="5">
    <source>
        <dbReference type="ARBA" id="ARBA00022741"/>
    </source>
</evidence>
<evidence type="ECO:0000256" key="6">
    <source>
        <dbReference type="ARBA" id="ARBA00022777"/>
    </source>
</evidence>
<dbReference type="Pfam" id="PF00069">
    <property type="entry name" value="Pkinase"/>
    <property type="match status" value="2"/>
</dbReference>
<evidence type="ECO:0000256" key="11">
    <source>
        <dbReference type="SAM" id="MobiDB-lite"/>
    </source>
</evidence>
<feature type="compositionally biased region" description="Pro residues" evidence="11">
    <location>
        <begin position="446"/>
        <end position="455"/>
    </location>
</feature>
<dbReference type="InterPro" id="IPR011009">
    <property type="entry name" value="Kinase-like_dom_sf"/>
</dbReference>
<feature type="compositionally biased region" description="Polar residues" evidence="11">
    <location>
        <begin position="131"/>
        <end position="151"/>
    </location>
</feature>
<feature type="compositionally biased region" description="Polar residues" evidence="11">
    <location>
        <begin position="1148"/>
        <end position="1162"/>
    </location>
</feature>
<dbReference type="Gene3D" id="3.30.200.20">
    <property type="entry name" value="Phosphorylase Kinase, domain 1"/>
    <property type="match status" value="2"/>
</dbReference>
<feature type="compositionally biased region" description="Low complexity" evidence="11">
    <location>
        <begin position="2653"/>
        <end position="2670"/>
    </location>
</feature>
<feature type="region of interest" description="Disordered" evidence="11">
    <location>
        <begin position="945"/>
        <end position="1181"/>
    </location>
</feature>
<dbReference type="SMART" id="SM00448">
    <property type="entry name" value="REC"/>
    <property type="match status" value="1"/>
</dbReference>
<dbReference type="InterPro" id="IPR011006">
    <property type="entry name" value="CheY-like_superfamily"/>
</dbReference>
<dbReference type="InterPro" id="IPR050236">
    <property type="entry name" value="Ser_Thr_kinase_AGC"/>
</dbReference>
<dbReference type="PROSITE" id="PS50110">
    <property type="entry name" value="RESPONSE_REGULATORY"/>
    <property type="match status" value="1"/>
</dbReference>
<dbReference type="SMART" id="SM00091">
    <property type="entry name" value="PAS"/>
    <property type="match status" value="1"/>
</dbReference>
<evidence type="ECO:0000259" key="15">
    <source>
        <dbReference type="PROSITE" id="PS51285"/>
    </source>
</evidence>
<dbReference type="Gene3D" id="3.30.450.20">
    <property type="entry name" value="PAS domain"/>
    <property type="match status" value="1"/>
</dbReference>
<feature type="compositionally biased region" description="Basic and acidic residues" evidence="11">
    <location>
        <begin position="728"/>
        <end position="765"/>
    </location>
</feature>
<dbReference type="GO" id="GO:0005737">
    <property type="term" value="C:cytoplasm"/>
    <property type="evidence" value="ECO:0007669"/>
    <property type="project" value="TreeGrafter"/>
</dbReference>
<feature type="region of interest" description="Disordered" evidence="11">
    <location>
        <begin position="1804"/>
        <end position="1838"/>
    </location>
</feature>
<feature type="compositionally biased region" description="Low complexity" evidence="11">
    <location>
        <begin position="1342"/>
        <end position="1356"/>
    </location>
</feature>
<feature type="region of interest" description="Disordered" evidence="11">
    <location>
        <begin position="2212"/>
        <end position="2245"/>
    </location>
</feature>
<feature type="compositionally biased region" description="Low complexity" evidence="11">
    <location>
        <begin position="169"/>
        <end position="214"/>
    </location>
</feature>
<feature type="compositionally biased region" description="Polar residues" evidence="11">
    <location>
        <begin position="2580"/>
        <end position="2591"/>
    </location>
</feature>
<evidence type="ECO:0000256" key="1">
    <source>
        <dbReference type="ARBA" id="ARBA00012513"/>
    </source>
</evidence>
<feature type="compositionally biased region" description="Basic and acidic residues" evidence="11">
    <location>
        <begin position="947"/>
        <end position="958"/>
    </location>
</feature>
<feature type="domain" description="Response regulatory" evidence="13">
    <location>
        <begin position="2721"/>
        <end position="2836"/>
    </location>
</feature>
<keyword evidence="5" id="KW-0547">Nucleotide-binding</keyword>
<dbReference type="FunFam" id="3.30.200.20:FF:001008">
    <property type="entry name" value="Serine/threonine-protein kinase cek1"/>
    <property type="match status" value="1"/>
</dbReference>
<feature type="domain" description="Protein kinase" evidence="12">
    <location>
        <begin position="2051"/>
        <end position="2410"/>
    </location>
</feature>
<evidence type="ECO:0000256" key="10">
    <source>
        <dbReference type="PROSITE-ProRule" id="PRU00169"/>
    </source>
</evidence>
<evidence type="ECO:0000313" key="16">
    <source>
        <dbReference type="EMBL" id="POY71316.1"/>
    </source>
</evidence>
<dbReference type="PANTHER" id="PTHR24356">
    <property type="entry name" value="SERINE/THREONINE-PROTEIN KINASE"/>
    <property type="match status" value="1"/>
</dbReference>
<feature type="region of interest" description="Disordered" evidence="11">
    <location>
        <begin position="700"/>
        <end position="851"/>
    </location>
</feature>
<evidence type="ECO:0000256" key="9">
    <source>
        <dbReference type="ARBA" id="ARBA00048679"/>
    </source>
</evidence>
<feature type="compositionally biased region" description="Low complexity" evidence="11">
    <location>
        <begin position="515"/>
        <end position="535"/>
    </location>
</feature>
<feature type="compositionally biased region" description="Basic and acidic residues" evidence="11">
    <location>
        <begin position="1980"/>
        <end position="1989"/>
    </location>
</feature>
<feature type="compositionally biased region" description="Basic and acidic residues" evidence="11">
    <location>
        <begin position="2495"/>
        <end position="2512"/>
    </location>
</feature>
<feature type="compositionally biased region" description="Low complexity" evidence="11">
    <location>
        <begin position="549"/>
        <end position="587"/>
    </location>
</feature>
<feature type="region of interest" description="Disordered" evidence="11">
    <location>
        <begin position="169"/>
        <end position="616"/>
    </location>
</feature>
<name>A0A2S5B3I5_9BASI</name>
<feature type="compositionally biased region" description="Polar residues" evidence="11">
    <location>
        <begin position="2599"/>
        <end position="2616"/>
    </location>
</feature>
<feature type="compositionally biased region" description="Low complexity" evidence="11">
    <location>
        <begin position="2458"/>
        <end position="2470"/>
    </location>
</feature>
<evidence type="ECO:0000259" key="14">
    <source>
        <dbReference type="PROSITE" id="PS50112"/>
    </source>
</evidence>
<dbReference type="PROSITE" id="PS51285">
    <property type="entry name" value="AGC_KINASE_CTER"/>
    <property type="match status" value="1"/>
</dbReference>
<dbReference type="GO" id="GO:0004674">
    <property type="term" value="F:protein serine/threonine kinase activity"/>
    <property type="evidence" value="ECO:0007669"/>
    <property type="project" value="UniProtKB-KW"/>
</dbReference>
<feature type="region of interest" description="Disordered" evidence="11">
    <location>
        <begin position="1218"/>
        <end position="1382"/>
    </location>
</feature>
<feature type="region of interest" description="Disordered" evidence="11">
    <location>
        <begin position="874"/>
        <end position="922"/>
    </location>
</feature>
<feature type="compositionally biased region" description="Polar residues" evidence="11">
    <location>
        <begin position="975"/>
        <end position="1007"/>
    </location>
</feature>
<evidence type="ECO:0000259" key="13">
    <source>
        <dbReference type="PROSITE" id="PS50110"/>
    </source>
</evidence>
<evidence type="ECO:0000256" key="8">
    <source>
        <dbReference type="ARBA" id="ARBA00047899"/>
    </source>
</evidence>
<feature type="region of interest" description="Disordered" evidence="11">
    <location>
        <begin position="2550"/>
        <end position="2676"/>
    </location>
</feature>
<dbReference type="InterPro" id="IPR000719">
    <property type="entry name" value="Prot_kinase_dom"/>
</dbReference>
<feature type="region of interest" description="Disordered" evidence="11">
    <location>
        <begin position="2288"/>
        <end position="2307"/>
    </location>
</feature>
<evidence type="ECO:0000313" key="17">
    <source>
        <dbReference type="Proteomes" id="UP000237144"/>
    </source>
</evidence>
<dbReference type="CDD" id="cd05611">
    <property type="entry name" value="STKc_Rim15_like"/>
    <property type="match status" value="1"/>
</dbReference>
<feature type="compositionally biased region" description="Polar residues" evidence="11">
    <location>
        <begin position="902"/>
        <end position="915"/>
    </location>
</feature>
<feature type="compositionally biased region" description="Polar residues" evidence="11">
    <location>
        <begin position="2226"/>
        <end position="2245"/>
    </location>
</feature>
<feature type="domain" description="PAS" evidence="14">
    <location>
        <begin position="1564"/>
        <end position="1637"/>
    </location>
</feature>
<dbReference type="CDD" id="cd00130">
    <property type="entry name" value="PAS"/>
    <property type="match status" value="1"/>
</dbReference>
<dbReference type="SUPFAM" id="SSF56112">
    <property type="entry name" value="Protein kinase-like (PK-like)"/>
    <property type="match status" value="1"/>
</dbReference>
<evidence type="ECO:0000259" key="12">
    <source>
        <dbReference type="PROSITE" id="PS50011"/>
    </source>
</evidence>
<dbReference type="EC" id="2.7.11.1" evidence="1"/>
<dbReference type="OrthoDB" id="162894at2759"/>
<dbReference type="InterPro" id="IPR000961">
    <property type="entry name" value="AGC-kinase_C"/>
</dbReference>
<dbReference type="InterPro" id="IPR001789">
    <property type="entry name" value="Sig_transdc_resp-reg_receiver"/>
</dbReference>
<feature type="region of interest" description="Disordered" evidence="11">
    <location>
        <begin position="648"/>
        <end position="676"/>
    </location>
</feature>
<feature type="compositionally biased region" description="Low complexity" evidence="11">
    <location>
        <begin position="811"/>
        <end position="830"/>
    </location>
</feature>
<dbReference type="Proteomes" id="UP000237144">
    <property type="component" value="Unassembled WGS sequence"/>
</dbReference>
<keyword evidence="6" id="KW-0418">Kinase</keyword>
<dbReference type="SMART" id="SM00220">
    <property type="entry name" value="S_TKc"/>
    <property type="match status" value="1"/>
</dbReference>
<feature type="region of interest" description="Disordered" evidence="11">
    <location>
        <begin position="65"/>
        <end position="154"/>
    </location>
</feature>
<evidence type="ECO:0000256" key="3">
    <source>
        <dbReference type="ARBA" id="ARBA00022553"/>
    </source>
</evidence>
<dbReference type="PROSITE" id="PS50011">
    <property type="entry name" value="PROTEIN_KINASE_DOM"/>
    <property type="match status" value="1"/>
</dbReference>
<dbReference type="GO" id="GO:0005524">
    <property type="term" value="F:ATP binding"/>
    <property type="evidence" value="ECO:0007669"/>
    <property type="project" value="UniProtKB-KW"/>
</dbReference>
<dbReference type="SUPFAM" id="SSF52172">
    <property type="entry name" value="CheY-like"/>
    <property type="match status" value="1"/>
</dbReference>
<dbReference type="PROSITE" id="PS00108">
    <property type="entry name" value="PROTEIN_KINASE_ST"/>
    <property type="match status" value="1"/>
</dbReference>
<dbReference type="FunFam" id="1.10.510.10:FF:000580">
    <property type="entry name" value="AGC protein kinase"/>
    <property type="match status" value="1"/>
</dbReference>
<feature type="compositionally biased region" description="Low complexity" evidence="11">
    <location>
        <begin position="293"/>
        <end position="313"/>
    </location>
</feature>
<keyword evidence="3 10" id="KW-0597">Phosphoprotein</keyword>
<feature type="region of interest" description="Disordered" evidence="11">
    <location>
        <begin position="1"/>
        <end position="51"/>
    </location>
</feature>
<dbReference type="GO" id="GO:1901992">
    <property type="term" value="P:positive regulation of mitotic cell cycle phase transition"/>
    <property type="evidence" value="ECO:0007669"/>
    <property type="project" value="UniProtKB-ARBA"/>
</dbReference>
<dbReference type="CDD" id="cd17546">
    <property type="entry name" value="REC_hyHK_CKI1_RcsC-like"/>
    <property type="match status" value="1"/>
</dbReference>